<dbReference type="Proteomes" id="UP000230002">
    <property type="component" value="Unassembled WGS sequence"/>
</dbReference>
<keyword evidence="2" id="KW-0540">Nuclease</keyword>
<feature type="compositionally biased region" description="Acidic residues" evidence="9">
    <location>
        <begin position="239"/>
        <end position="252"/>
    </location>
</feature>
<keyword evidence="13" id="KW-1185">Reference proteome</keyword>
<evidence type="ECO:0000259" key="10">
    <source>
        <dbReference type="Pfam" id="PF08772"/>
    </source>
</evidence>
<name>A0A2G8SU78_9APHY</name>
<dbReference type="InterPro" id="IPR039907">
    <property type="entry name" value="NOB1"/>
</dbReference>
<comment type="function">
    <text evidence="7">Required for the synthesis of 40S ribosome subunits. Has a role in processing 20S pre-rRNA into the mature 18S rRNA, where it is required for cleavage at the 3' end of the mature 18S rRNA (D-site). Accompanies the 20S pre-rRNA from the nucleus to the cytoplasm.</text>
</comment>
<evidence type="ECO:0000313" key="13">
    <source>
        <dbReference type="Proteomes" id="UP000230002"/>
    </source>
</evidence>
<evidence type="ECO:0000256" key="8">
    <source>
        <dbReference type="PIRSR" id="PIRSR037125-1"/>
    </source>
</evidence>
<protein>
    <recommendedName>
        <fullName evidence="7">20S-pre-rRNA D-site endonuclease NOB1</fullName>
    </recommendedName>
</protein>
<accession>A0A2G8SU78</accession>
<feature type="binding site" evidence="8">
    <location>
        <position position="345"/>
    </location>
    <ligand>
        <name>Zn(2+)</name>
        <dbReference type="ChEBI" id="CHEBI:29105"/>
    </ligand>
</feature>
<comment type="similarity">
    <text evidence="1 7">Belongs to the NOB1 family.</text>
</comment>
<dbReference type="STRING" id="1077348.A0A2G8SU78"/>
<dbReference type="InterPro" id="IPR036283">
    <property type="entry name" value="NOB1_Zf-like_sf"/>
</dbReference>
<dbReference type="GO" id="GO:0004521">
    <property type="term" value="F:RNA endonuclease activity"/>
    <property type="evidence" value="ECO:0007669"/>
    <property type="project" value="UniProtKB-UniRule"/>
</dbReference>
<keyword evidence="6 7" id="KW-0539">Nucleus</keyword>
<comment type="subcellular location">
    <subcellularLocation>
        <location evidence="7">Nucleus</location>
        <location evidence="7">Nucleolus</location>
    </subcellularLocation>
</comment>
<evidence type="ECO:0000256" key="2">
    <source>
        <dbReference type="ARBA" id="ARBA00022722"/>
    </source>
</evidence>
<evidence type="ECO:0000256" key="5">
    <source>
        <dbReference type="ARBA" id="ARBA00022833"/>
    </source>
</evidence>
<dbReference type="GO" id="GO:0016787">
    <property type="term" value="F:hydrolase activity"/>
    <property type="evidence" value="ECO:0007669"/>
    <property type="project" value="UniProtKB-KW"/>
</dbReference>
<evidence type="ECO:0000256" key="7">
    <source>
        <dbReference type="PIRNR" id="PIRNR037125"/>
    </source>
</evidence>
<dbReference type="Gene3D" id="3.40.50.1010">
    <property type="entry name" value="5'-nuclease"/>
    <property type="match status" value="1"/>
</dbReference>
<feature type="binding site" evidence="8">
    <location>
        <position position="330"/>
    </location>
    <ligand>
        <name>Zn(2+)</name>
        <dbReference type="ChEBI" id="CHEBI:29105"/>
    </ligand>
</feature>
<evidence type="ECO:0000256" key="1">
    <source>
        <dbReference type="ARBA" id="ARBA00005858"/>
    </source>
</evidence>
<dbReference type="PANTHER" id="PTHR12814:SF2">
    <property type="entry name" value="RNA-BINDING PROTEIN NOB1"/>
    <property type="match status" value="1"/>
</dbReference>
<dbReference type="GO" id="GO:0005737">
    <property type="term" value="C:cytoplasm"/>
    <property type="evidence" value="ECO:0007669"/>
    <property type="project" value="UniProtKB-ARBA"/>
</dbReference>
<feature type="region of interest" description="Disordered" evidence="9">
    <location>
        <begin position="120"/>
        <end position="259"/>
    </location>
</feature>
<evidence type="ECO:0000259" key="11">
    <source>
        <dbReference type="Pfam" id="PF17146"/>
    </source>
</evidence>
<dbReference type="FunFam" id="3.40.50.1010:FF:000020">
    <property type="entry name" value="20S-pre-rRNA D-site endonuclease NOB1"/>
    <property type="match status" value="1"/>
</dbReference>
<feature type="compositionally biased region" description="Acidic residues" evidence="9">
    <location>
        <begin position="146"/>
        <end position="193"/>
    </location>
</feature>
<dbReference type="Pfam" id="PF08772">
    <property type="entry name" value="Zn_ribbon_NOB1"/>
    <property type="match status" value="1"/>
</dbReference>
<sequence length="498" mass="53480">MVSPASSTASSGRQPACKHLVLDAGPLLSLSPLRGLSETYYTVPQVLDELKDKNAREHFERLGLSAGVSIAVKAPMTTSVAHVIQWAKKTGDYSVLSHADLCVLALTYELDLEEKVLADKPEDQAPAGEVTGSAEPDSTEVKVEEGAEAVEEADAEVPDMEDPLTSDAEDPPPSTTEDEDEDDHSPEDSEPLDVELQPVRDENIPGQPSASSPVPEASHPLPTEPTSLGQAPPTGEAEALYDDPSDDDDGEGEWITPSNVAIHKSRALDLLPSEGSGRKGKRKQGTVLVGCMTADFAMQNVLLQMGLGLVGVEGKRIERVKSWVLRCHACFKICKDASRKFCPSCGNPTLLRASVTISSPNAGPNTPAMQVHLKKNFQFKTRGTIYSIPAPKPGSAKTGPGEGLILREDQAAWQRAKKEADGKREREEKRMLNSASRSAEMGKGGTVMGSWMDPDWVPEIVSVGAGGKGRSLKTRGFDGDMPTIGYGRKNPNERKRKK</sequence>
<evidence type="ECO:0000256" key="6">
    <source>
        <dbReference type="ARBA" id="ARBA00023242"/>
    </source>
</evidence>
<dbReference type="AlphaFoldDB" id="A0A2G8SU78"/>
<feature type="compositionally biased region" description="Basic and acidic residues" evidence="9">
    <location>
        <begin position="416"/>
        <end position="431"/>
    </location>
</feature>
<dbReference type="SUPFAM" id="SSF144206">
    <property type="entry name" value="NOB1 zinc finger-like"/>
    <property type="match status" value="1"/>
</dbReference>
<dbReference type="Pfam" id="PF17146">
    <property type="entry name" value="PIN_6"/>
    <property type="match status" value="1"/>
</dbReference>
<keyword evidence="4" id="KW-0378">Hydrolase</keyword>
<feature type="binding site" evidence="8">
    <location>
        <position position="327"/>
    </location>
    <ligand>
        <name>Zn(2+)</name>
        <dbReference type="ChEBI" id="CHEBI:29105"/>
    </ligand>
</feature>
<dbReference type="Gene3D" id="6.20.210.10">
    <property type="entry name" value="Nin one binding (NOB1), Zn-ribbon-like"/>
    <property type="match status" value="1"/>
</dbReference>
<evidence type="ECO:0000256" key="9">
    <source>
        <dbReference type="SAM" id="MobiDB-lite"/>
    </source>
</evidence>
<dbReference type="OrthoDB" id="446759at2759"/>
<feature type="domain" description="Nin one binding (NOB1) Zn-ribbon-like" evidence="10">
    <location>
        <begin position="317"/>
        <end position="394"/>
    </location>
</feature>
<proteinExistence type="inferred from homology"/>
<feature type="region of interest" description="Disordered" evidence="9">
    <location>
        <begin position="464"/>
        <end position="498"/>
    </location>
</feature>
<dbReference type="InterPro" id="IPR017117">
    <property type="entry name" value="Nob1_euk"/>
</dbReference>
<gene>
    <name evidence="12" type="ORF">GSI_01024</name>
</gene>
<dbReference type="GO" id="GO:0005730">
    <property type="term" value="C:nucleolus"/>
    <property type="evidence" value="ECO:0007669"/>
    <property type="project" value="UniProtKB-SubCell"/>
</dbReference>
<keyword evidence="5 7" id="KW-0862">Zinc</keyword>
<feature type="region of interest" description="Disordered" evidence="9">
    <location>
        <begin position="416"/>
        <end position="451"/>
    </location>
</feature>
<evidence type="ECO:0000256" key="3">
    <source>
        <dbReference type="ARBA" id="ARBA00022723"/>
    </source>
</evidence>
<evidence type="ECO:0000313" key="12">
    <source>
        <dbReference type="EMBL" id="PIL37331.1"/>
    </source>
</evidence>
<reference evidence="12 13" key="1">
    <citation type="journal article" date="2015" name="Sci. Rep.">
        <title>Chromosome-level genome map provides insights into diverse defense mechanisms in the medicinal fungus Ganoderma sinense.</title>
        <authorList>
            <person name="Zhu Y."/>
            <person name="Xu J."/>
            <person name="Sun C."/>
            <person name="Zhou S."/>
            <person name="Xu H."/>
            <person name="Nelson D.R."/>
            <person name="Qian J."/>
            <person name="Song J."/>
            <person name="Luo H."/>
            <person name="Xiang L."/>
            <person name="Li Y."/>
            <person name="Xu Z."/>
            <person name="Ji A."/>
            <person name="Wang L."/>
            <person name="Lu S."/>
            <person name="Hayward A."/>
            <person name="Sun W."/>
            <person name="Li X."/>
            <person name="Schwartz D.C."/>
            <person name="Wang Y."/>
            <person name="Chen S."/>
        </authorList>
    </citation>
    <scope>NUCLEOTIDE SEQUENCE [LARGE SCALE GENOMIC DNA]</scope>
    <source>
        <strain evidence="12 13">ZZ0214-1</strain>
    </source>
</reference>
<keyword evidence="3 7" id="KW-0479">Metal-binding</keyword>
<dbReference type="GO" id="GO:0030688">
    <property type="term" value="C:preribosome, small subunit precursor"/>
    <property type="evidence" value="ECO:0007669"/>
    <property type="project" value="TreeGrafter"/>
</dbReference>
<feature type="domain" description="Ribonuclease PIN" evidence="11">
    <location>
        <begin position="20"/>
        <end position="110"/>
    </location>
</feature>
<dbReference type="CDD" id="cd09876">
    <property type="entry name" value="PIN_Nob1-like"/>
    <property type="match status" value="1"/>
</dbReference>
<dbReference type="GO" id="GO:0030490">
    <property type="term" value="P:maturation of SSU-rRNA"/>
    <property type="evidence" value="ECO:0007669"/>
    <property type="project" value="TreeGrafter"/>
</dbReference>
<dbReference type="InterPro" id="IPR014881">
    <property type="entry name" value="NOB1_Zn-bd"/>
</dbReference>
<comment type="caution">
    <text evidence="12">The sequence shown here is derived from an EMBL/GenBank/DDBJ whole genome shotgun (WGS) entry which is preliminary data.</text>
</comment>
<organism evidence="12 13">
    <name type="scientific">Ganoderma sinense ZZ0214-1</name>
    <dbReference type="NCBI Taxonomy" id="1077348"/>
    <lineage>
        <taxon>Eukaryota</taxon>
        <taxon>Fungi</taxon>
        <taxon>Dikarya</taxon>
        <taxon>Basidiomycota</taxon>
        <taxon>Agaricomycotina</taxon>
        <taxon>Agaricomycetes</taxon>
        <taxon>Polyporales</taxon>
        <taxon>Polyporaceae</taxon>
        <taxon>Ganoderma</taxon>
    </lineage>
</organism>
<dbReference type="GO" id="GO:0046872">
    <property type="term" value="F:metal ion binding"/>
    <property type="evidence" value="ECO:0007669"/>
    <property type="project" value="UniProtKB-UniRule"/>
</dbReference>
<feature type="binding site" evidence="8">
    <location>
        <position position="342"/>
    </location>
    <ligand>
        <name>Zn(2+)</name>
        <dbReference type="ChEBI" id="CHEBI:29105"/>
    </ligand>
</feature>
<dbReference type="PANTHER" id="PTHR12814">
    <property type="entry name" value="RNA-BINDING PROTEIN NOB1"/>
    <property type="match status" value="1"/>
</dbReference>
<evidence type="ECO:0000256" key="4">
    <source>
        <dbReference type="ARBA" id="ARBA00022801"/>
    </source>
</evidence>
<dbReference type="PIRSF" id="PIRSF037125">
    <property type="entry name" value="D-site_20S_pre-rRNA_nuclease"/>
    <property type="match status" value="1"/>
</dbReference>
<dbReference type="EMBL" id="AYKW01000001">
    <property type="protein sequence ID" value="PIL37331.1"/>
    <property type="molecule type" value="Genomic_DNA"/>
</dbReference>
<dbReference type="InterPro" id="IPR033411">
    <property type="entry name" value="Ribonuclease_PIN"/>
</dbReference>